<evidence type="ECO:0000313" key="1">
    <source>
        <dbReference type="EMBL" id="KAH7933474.1"/>
    </source>
</evidence>
<organism evidence="1 2">
    <name type="scientific">Dermacentor silvarum</name>
    <name type="common">Tick</name>
    <dbReference type="NCBI Taxonomy" id="543639"/>
    <lineage>
        <taxon>Eukaryota</taxon>
        <taxon>Metazoa</taxon>
        <taxon>Ecdysozoa</taxon>
        <taxon>Arthropoda</taxon>
        <taxon>Chelicerata</taxon>
        <taxon>Arachnida</taxon>
        <taxon>Acari</taxon>
        <taxon>Parasitiformes</taxon>
        <taxon>Ixodida</taxon>
        <taxon>Ixodoidea</taxon>
        <taxon>Ixodidae</taxon>
        <taxon>Rhipicephalinae</taxon>
        <taxon>Dermacentor</taxon>
    </lineage>
</organism>
<protein>
    <submittedName>
        <fullName evidence="1">Uncharacterized protein</fullName>
    </submittedName>
</protein>
<proteinExistence type="predicted"/>
<comment type="caution">
    <text evidence="1">The sequence shown here is derived from an EMBL/GenBank/DDBJ whole genome shotgun (WGS) entry which is preliminary data.</text>
</comment>
<gene>
    <name evidence="1" type="ORF">HPB49_012969</name>
</gene>
<sequence length="501" mass="55145">MRAGRSGRRREGGQHPRFEADVAVLSDGFATTPGTASRDDDNATPPKTPPRPPQLAGTRRRLSVCHPMESVILLNESRGTGSPSTSGAVSAEEETLRLEGCLPAENALLGFVRQYPAQGHTLLLYGASGSAFIYLAKMIAKEDPRWEVHYVRMKQFLGRSTGRDCQRELETLFTEGGKDKIKMLFFYLLDTIYGNTLAPEEMEYAHRFKKELPQYLKRVASAGKQQLAVVASARKPWLFPSDLQMLFQKWVHVGLPGPTERIRLIRAHIGQVPCSLSDSNILQLSRMTEDYTYSEIGNMVEEAHLGPFKRIEAATHFRQVGSHWEVCSPSERGAVQLSWHTMNPTDVKEPIVYGDLLDGFVKVELRRSDKELAEMETVQLAHPEPKQDLSNPTDGARSSETSGKALQTLLVKTGLESFGRLLGVAGACFGDTSFTPFGPLIGLSSARSLGALAFPPLSVAAACCRCEALTHALNAGVLSRMIARMHTQTHICDLALLRSVD</sequence>
<dbReference type="EMBL" id="CM023478">
    <property type="protein sequence ID" value="KAH7933474.1"/>
    <property type="molecule type" value="Genomic_DNA"/>
</dbReference>
<dbReference type="Proteomes" id="UP000821865">
    <property type="component" value="Chromosome 9"/>
</dbReference>
<accession>A0ACB8C3S4</accession>
<evidence type="ECO:0000313" key="2">
    <source>
        <dbReference type="Proteomes" id="UP000821865"/>
    </source>
</evidence>
<reference evidence="1" key="1">
    <citation type="submission" date="2020-05" db="EMBL/GenBank/DDBJ databases">
        <title>Large-scale comparative analyses of tick genomes elucidate their genetic diversity and vector capacities.</title>
        <authorList>
            <person name="Jia N."/>
            <person name="Wang J."/>
            <person name="Shi W."/>
            <person name="Du L."/>
            <person name="Sun Y."/>
            <person name="Zhan W."/>
            <person name="Jiang J."/>
            <person name="Wang Q."/>
            <person name="Zhang B."/>
            <person name="Ji P."/>
            <person name="Sakyi L.B."/>
            <person name="Cui X."/>
            <person name="Yuan T."/>
            <person name="Jiang B."/>
            <person name="Yang W."/>
            <person name="Lam T.T.-Y."/>
            <person name="Chang Q."/>
            <person name="Ding S."/>
            <person name="Wang X."/>
            <person name="Zhu J."/>
            <person name="Ruan X."/>
            <person name="Zhao L."/>
            <person name="Wei J."/>
            <person name="Que T."/>
            <person name="Du C."/>
            <person name="Cheng J."/>
            <person name="Dai P."/>
            <person name="Han X."/>
            <person name="Huang E."/>
            <person name="Gao Y."/>
            <person name="Liu J."/>
            <person name="Shao H."/>
            <person name="Ye R."/>
            <person name="Li L."/>
            <person name="Wei W."/>
            <person name="Wang X."/>
            <person name="Wang C."/>
            <person name="Yang T."/>
            <person name="Huo Q."/>
            <person name="Li W."/>
            <person name="Guo W."/>
            <person name="Chen H."/>
            <person name="Zhou L."/>
            <person name="Ni X."/>
            <person name="Tian J."/>
            <person name="Zhou Y."/>
            <person name="Sheng Y."/>
            <person name="Liu T."/>
            <person name="Pan Y."/>
            <person name="Xia L."/>
            <person name="Li J."/>
            <person name="Zhao F."/>
            <person name="Cao W."/>
        </authorList>
    </citation>
    <scope>NUCLEOTIDE SEQUENCE</scope>
    <source>
        <strain evidence="1">Dsil-2018</strain>
    </source>
</reference>
<name>A0ACB8C3S4_DERSI</name>
<keyword evidence="2" id="KW-1185">Reference proteome</keyword>